<dbReference type="EMBL" id="QQWC01000006">
    <property type="protein sequence ID" value="REJ39724.1"/>
    <property type="molecule type" value="Genomic_DNA"/>
</dbReference>
<dbReference type="SUPFAM" id="SSF69572">
    <property type="entry name" value="Activating enzymes of the ubiquitin-like proteins"/>
    <property type="match status" value="1"/>
</dbReference>
<dbReference type="AlphaFoldDB" id="A0A3E0KXB9"/>
<proteinExistence type="predicted"/>
<evidence type="ECO:0000313" key="3">
    <source>
        <dbReference type="Proteomes" id="UP000256873"/>
    </source>
</evidence>
<accession>A0A3E0KXB9</accession>
<comment type="caution">
    <text evidence="2">The sequence shown here is derived from an EMBL/GenBank/DDBJ whole genome shotgun (WGS) entry which is preliminary data.</text>
</comment>
<dbReference type="InterPro" id="IPR045886">
    <property type="entry name" value="ThiF/MoeB/HesA"/>
</dbReference>
<dbReference type="InterPro" id="IPR035985">
    <property type="entry name" value="Ubiquitin-activating_enz"/>
</dbReference>
<dbReference type="Pfam" id="PF00899">
    <property type="entry name" value="ThiF"/>
    <property type="match status" value="1"/>
</dbReference>
<dbReference type="PANTHER" id="PTHR10953">
    <property type="entry name" value="UBIQUITIN-ACTIVATING ENZYME E1"/>
    <property type="match status" value="1"/>
</dbReference>
<gene>
    <name evidence="2" type="ORF">DWQ54_20505</name>
</gene>
<protein>
    <submittedName>
        <fullName evidence="2">ThiF family adenylyltransferase</fullName>
    </submittedName>
</protein>
<name>A0A3E0KXB9_9CHRO</name>
<dbReference type="GO" id="GO:0005737">
    <property type="term" value="C:cytoplasm"/>
    <property type="evidence" value="ECO:0007669"/>
    <property type="project" value="TreeGrafter"/>
</dbReference>
<keyword evidence="2" id="KW-0548">Nucleotidyltransferase</keyword>
<dbReference type="InterPro" id="IPR000594">
    <property type="entry name" value="ThiF_NAD_FAD-bd"/>
</dbReference>
<feature type="domain" description="THIF-type NAD/FAD binding fold" evidence="1">
    <location>
        <begin position="112"/>
        <end position="343"/>
    </location>
</feature>
<keyword evidence="2" id="KW-0808">Transferase</keyword>
<dbReference type="GO" id="GO:0008641">
    <property type="term" value="F:ubiquitin-like modifier activating enzyme activity"/>
    <property type="evidence" value="ECO:0007669"/>
    <property type="project" value="InterPro"/>
</dbReference>
<evidence type="ECO:0000313" key="2">
    <source>
        <dbReference type="EMBL" id="REJ39724.1"/>
    </source>
</evidence>
<dbReference type="GO" id="GO:0004792">
    <property type="term" value="F:thiosulfate-cyanide sulfurtransferase activity"/>
    <property type="evidence" value="ECO:0007669"/>
    <property type="project" value="TreeGrafter"/>
</dbReference>
<dbReference type="GO" id="GO:0016779">
    <property type="term" value="F:nucleotidyltransferase activity"/>
    <property type="evidence" value="ECO:0007669"/>
    <property type="project" value="UniProtKB-KW"/>
</dbReference>
<evidence type="ECO:0000259" key="1">
    <source>
        <dbReference type="Pfam" id="PF00899"/>
    </source>
</evidence>
<dbReference type="Proteomes" id="UP000256873">
    <property type="component" value="Unassembled WGS sequence"/>
</dbReference>
<reference evidence="2 3" key="1">
    <citation type="submission" date="2017-10" db="EMBL/GenBank/DDBJ databases">
        <title>A large-scale comparative metagenomic study reveals the eutrophication-driven functional interactions in six Microcystis-epibionts communities.</title>
        <authorList>
            <person name="Li Q."/>
            <person name="Lin F."/>
        </authorList>
    </citation>
    <scope>NUCLEOTIDE SEQUENCE [LARGE SCALE GENOMIC DNA]</scope>
    <source>
        <strain evidence="2">TF09</strain>
    </source>
</reference>
<dbReference type="PANTHER" id="PTHR10953:SF102">
    <property type="entry name" value="ADENYLYLTRANSFERASE AND SULFURTRANSFERASE MOCS3"/>
    <property type="match status" value="1"/>
</dbReference>
<sequence>MNIQDTKFQLKRFLSIRVERERPIIWIGKLPPNAIKIEHPPFYLAKMLEILSEPHTFEDLWQKMKLEYPQCYQDELKDSFINLLKLGVISPQFTEGRYHRHQLYFDLFQISPEHYYQTLSTKTVGLIGSGGIGSTAALLLTTAGVGTLILSDEDFIEESNLTRTILFEESDIGTRKVISAKARLESRNQETTIVPVIKMCDGVDFLKEYFSKCDVLLVSADSPSDIHHWVNQAAVELKTPYVTAGYVEIFGSVGPFIVPGITACYNCHLLNTKQPSRKFRQLNNNFQTASYGPLNGLVSSIVVNEILRYLLNLDTKTLAKQMLINSSNYTVSFIEYQKNSQCYCQQSIH</sequence>
<dbReference type="Gene3D" id="3.40.50.720">
    <property type="entry name" value="NAD(P)-binding Rossmann-like Domain"/>
    <property type="match status" value="1"/>
</dbReference>
<organism evidence="2 3">
    <name type="scientific">Microcystis flos-aquae TF09</name>
    <dbReference type="NCBI Taxonomy" id="2060473"/>
    <lineage>
        <taxon>Bacteria</taxon>
        <taxon>Bacillati</taxon>
        <taxon>Cyanobacteriota</taxon>
        <taxon>Cyanophyceae</taxon>
        <taxon>Oscillatoriophycideae</taxon>
        <taxon>Chroococcales</taxon>
        <taxon>Microcystaceae</taxon>
        <taxon>Microcystis</taxon>
    </lineage>
</organism>